<accession>G9NA96</accession>
<dbReference type="PROSITE" id="PS51462">
    <property type="entry name" value="NUDIX"/>
    <property type="match status" value="1"/>
</dbReference>
<dbReference type="VEuPathDB" id="FungiDB:TRIVIDRAFT_65397"/>
<sequence>MASRENKASEHKIIGIRQPNRNYVDRYAVRVVALNDLGQIALIHAKEGSYFKLPGGGIDANEDHQTAAAREVQEEIGAIVSFVPADGDVTINIPTAGCIATTEEFRNDLHQISYCYFAKVVNTTGKPNLTEDEIVDGLSHEWVTVEKALDIMSAAEPTSELGCYIQERDTYLLSEAKELMEAIPKNEAN</sequence>
<keyword evidence="1" id="KW-0378">Hydrolase</keyword>
<dbReference type="OrthoDB" id="2011998at2759"/>
<comment type="caution">
    <text evidence="3">The sequence shown here is derived from an EMBL/GenBank/DDBJ whole genome shotgun (WGS) entry which is preliminary data.</text>
</comment>
<proteinExistence type="predicted"/>
<dbReference type="EMBL" id="ABDF02000090">
    <property type="protein sequence ID" value="EHK16862.1"/>
    <property type="molecule type" value="Genomic_DNA"/>
</dbReference>
<dbReference type="PANTHER" id="PTHR43736">
    <property type="entry name" value="ADP-RIBOSE PYROPHOSPHATASE"/>
    <property type="match status" value="1"/>
</dbReference>
<organism evidence="3 4">
    <name type="scientific">Hypocrea virens (strain Gv29-8 / FGSC 10586)</name>
    <name type="common">Gliocladium virens</name>
    <name type="synonym">Trichoderma virens</name>
    <dbReference type="NCBI Taxonomy" id="413071"/>
    <lineage>
        <taxon>Eukaryota</taxon>
        <taxon>Fungi</taxon>
        <taxon>Dikarya</taxon>
        <taxon>Ascomycota</taxon>
        <taxon>Pezizomycotina</taxon>
        <taxon>Sordariomycetes</taxon>
        <taxon>Hypocreomycetidae</taxon>
        <taxon>Hypocreales</taxon>
        <taxon>Hypocreaceae</taxon>
        <taxon>Trichoderma</taxon>
    </lineage>
</organism>
<dbReference type="GO" id="GO:0016787">
    <property type="term" value="F:hydrolase activity"/>
    <property type="evidence" value="ECO:0007669"/>
    <property type="project" value="UniProtKB-KW"/>
</dbReference>
<dbReference type="SUPFAM" id="SSF55811">
    <property type="entry name" value="Nudix"/>
    <property type="match status" value="1"/>
</dbReference>
<reference evidence="3 4" key="1">
    <citation type="journal article" date="2011" name="Genome Biol.">
        <title>Comparative genome sequence analysis underscores mycoparasitism as the ancestral life style of Trichoderma.</title>
        <authorList>
            <person name="Kubicek C.P."/>
            <person name="Herrera-Estrella A."/>
            <person name="Seidl-Seiboth V."/>
            <person name="Martinez D.A."/>
            <person name="Druzhinina I.S."/>
            <person name="Thon M."/>
            <person name="Zeilinger S."/>
            <person name="Casas-Flores S."/>
            <person name="Horwitz B.A."/>
            <person name="Mukherjee P.K."/>
            <person name="Mukherjee M."/>
            <person name="Kredics L."/>
            <person name="Alcaraz L.D."/>
            <person name="Aerts A."/>
            <person name="Antal Z."/>
            <person name="Atanasova L."/>
            <person name="Cervantes-Badillo M.G."/>
            <person name="Challacombe J."/>
            <person name="Chertkov O."/>
            <person name="McCluskey K."/>
            <person name="Coulpier F."/>
            <person name="Deshpande N."/>
            <person name="von Doehren H."/>
            <person name="Ebbole D.J."/>
            <person name="Esquivel-Naranjo E.U."/>
            <person name="Fekete E."/>
            <person name="Flipphi M."/>
            <person name="Glaser F."/>
            <person name="Gomez-Rodriguez E.Y."/>
            <person name="Gruber S."/>
            <person name="Han C."/>
            <person name="Henrissat B."/>
            <person name="Hermosa R."/>
            <person name="Hernandez-Onate M."/>
            <person name="Karaffa L."/>
            <person name="Kosti I."/>
            <person name="Le Crom S."/>
            <person name="Lindquist E."/>
            <person name="Lucas S."/>
            <person name="Luebeck M."/>
            <person name="Luebeck P.S."/>
            <person name="Margeot A."/>
            <person name="Metz B."/>
            <person name="Misra M."/>
            <person name="Nevalainen H."/>
            <person name="Omann M."/>
            <person name="Packer N."/>
            <person name="Perrone G."/>
            <person name="Uresti-Rivera E.E."/>
            <person name="Salamov A."/>
            <person name="Schmoll M."/>
            <person name="Seiboth B."/>
            <person name="Shapiro H."/>
            <person name="Sukno S."/>
            <person name="Tamayo-Ramos J.A."/>
            <person name="Tisch D."/>
            <person name="Wiest A."/>
            <person name="Wilkinson H.H."/>
            <person name="Zhang M."/>
            <person name="Coutinho P.M."/>
            <person name="Kenerley C.M."/>
            <person name="Monte E."/>
            <person name="Baker S.E."/>
            <person name="Grigoriev I.V."/>
        </authorList>
    </citation>
    <scope>NUCLEOTIDE SEQUENCE [LARGE SCALE GENOMIC DNA]</scope>
    <source>
        <strain evidence="4">Gv29-8 / FGSC 10586</strain>
    </source>
</reference>
<dbReference type="GeneID" id="25796709"/>
<evidence type="ECO:0000259" key="2">
    <source>
        <dbReference type="PROSITE" id="PS51462"/>
    </source>
</evidence>
<dbReference type="Gene3D" id="3.90.79.10">
    <property type="entry name" value="Nucleoside Triphosphate Pyrophosphohydrolase"/>
    <property type="match status" value="1"/>
</dbReference>
<dbReference type="STRING" id="413071.G9NA96"/>
<feature type="domain" description="Nudix hydrolase" evidence="2">
    <location>
        <begin position="24"/>
        <end position="169"/>
    </location>
</feature>
<dbReference type="Proteomes" id="UP000007115">
    <property type="component" value="Unassembled WGS sequence"/>
</dbReference>
<evidence type="ECO:0000256" key="1">
    <source>
        <dbReference type="ARBA" id="ARBA00022801"/>
    </source>
</evidence>
<dbReference type="InterPro" id="IPR015797">
    <property type="entry name" value="NUDIX_hydrolase-like_dom_sf"/>
</dbReference>
<dbReference type="eggNOG" id="ENOG502SR0B">
    <property type="taxonomic scope" value="Eukaryota"/>
</dbReference>
<dbReference type="AlphaFoldDB" id="G9NA96"/>
<gene>
    <name evidence="3" type="ORF">TRIVIDRAFT_65397</name>
</gene>
<dbReference type="PANTHER" id="PTHR43736:SF1">
    <property type="entry name" value="DIHYDRONEOPTERIN TRIPHOSPHATE DIPHOSPHATASE"/>
    <property type="match status" value="1"/>
</dbReference>
<keyword evidence="4" id="KW-1185">Reference proteome</keyword>
<dbReference type="InParanoid" id="G9NA96"/>
<dbReference type="Pfam" id="PF00293">
    <property type="entry name" value="NUDIX"/>
    <property type="match status" value="1"/>
</dbReference>
<dbReference type="PROSITE" id="PS00893">
    <property type="entry name" value="NUDIX_BOX"/>
    <property type="match status" value="1"/>
</dbReference>
<evidence type="ECO:0000313" key="3">
    <source>
        <dbReference type="EMBL" id="EHK16862.1"/>
    </source>
</evidence>
<dbReference type="OMA" id="EIHYTER"/>
<dbReference type="InterPro" id="IPR020084">
    <property type="entry name" value="NUDIX_hydrolase_CS"/>
</dbReference>
<evidence type="ECO:0000313" key="4">
    <source>
        <dbReference type="Proteomes" id="UP000007115"/>
    </source>
</evidence>
<name>G9NA96_HYPVG</name>
<dbReference type="InterPro" id="IPR000086">
    <property type="entry name" value="NUDIX_hydrolase_dom"/>
</dbReference>
<protein>
    <recommendedName>
        <fullName evidence="2">Nudix hydrolase domain-containing protein</fullName>
    </recommendedName>
</protein>
<dbReference type="HOGENOM" id="CLU_106692_1_0_1"/>
<dbReference type="RefSeq" id="XP_013951057.1">
    <property type="nucleotide sequence ID" value="XM_014095582.1"/>
</dbReference>